<evidence type="ECO:0000313" key="3">
    <source>
        <dbReference type="Proteomes" id="UP000002949"/>
    </source>
</evidence>
<proteinExistence type="predicted"/>
<gene>
    <name evidence="2" type="ORF">MEA186_21676</name>
</gene>
<accession>G6YEE2</accession>
<evidence type="ECO:0000256" key="1">
    <source>
        <dbReference type="SAM" id="MobiDB-lite"/>
    </source>
</evidence>
<dbReference type="EMBL" id="AGSN01000142">
    <property type="protein sequence ID" value="EHH09911.1"/>
    <property type="molecule type" value="Genomic_DNA"/>
</dbReference>
<feature type="non-terminal residue" evidence="2">
    <location>
        <position position="62"/>
    </location>
</feature>
<evidence type="ECO:0000313" key="2">
    <source>
        <dbReference type="EMBL" id="EHH09911.1"/>
    </source>
</evidence>
<dbReference type="Proteomes" id="UP000002949">
    <property type="component" value="Unassembled WGS sequence"/>
</dbReference>
<feature type="region of interest" description="Disordered" evidence="1">
    <location>
        <begin position="1"/>
        <end position="23"/>
    </location>
</feature>
<organism evidence="2 3">
    <name type="scientific">Mesorhizobium amorphae CCNWGS0123</name>
    <dbReference type="NCBI Taxonomy" id="1082933"/>
    <lineage>
        <taxon>Bacteria</taxon>
        <taxon>Pseudomonadati</taxon>
        <taxon>Pseudomonadota</taxon>
        <taxon>Alphaproteobacteria</taxon>
        <taxon>Hyphomicrobiales</taxon>
        <taxon>Phyllobacteriaceae</taxon>
        <taxon>Mesorhizobium</taxon>
    </lineage>
</organism>
<sequence>MQTLLRSKSKAGHGTAFRSGNLPLRADHIRTKVRLAYSPGCFAGSECMRRTRRTPHQTSSTA</sequence>
<keyword evidence="3" id="KW-1185">Reference proteome</keyword>
<dbReference type="AlphaFoldDB" id="G6YEE2"/>
<name>G6YEE2_9HYPH</name>
<protein>
    <submittedName>
        <fullName evidence="2">Uncharacterized protein</fullName>
    </submittedName>
</protein>
<dbReference type="RefSeq" id="WP_006204032.1">
    <property type="nucleotide sequence ID" value="NZ_AGSN01000142.1"/>
</dbReference>
<reference evidence="2 3" key="1">
    <citation type="journal article" date="2012" name="J. Bacteriol.">
        <title>Draft Genome Sequence of Plant Growth-Promoting Rhizobium Mesorhizobium amorphae, Isolated from Zinc-Lead Mine Tailings.</title>
        <authorList>
            <person name="Hao X."/>
            <person name="Lin Y."/>
            <person name="Johnstone L."/>
            <person name="Baltrus D.A."/>
            <person name="Miller S.J."/>
            <person name="Wei G."/>
            <person name="Rensing C."/>
        </authorList>
    </citation>
    <scope>NUCLEOTIDE SEQUENCE [LARGE SCALE GENOMIC DNA]</scope>
    <source>
        <strain evidence="2 3">CCNWGS0123</strain>
    </source>
</reference>